<dbReference type="STRING" id="1235279.C772_00831"/>
<proteinExistence type="predicted"/>
<accession>M7NJ57</accession>
<dbReference type="InterPro" id="IPR000182">
    <property type="entry name" value="GNAT_dom"/>
</dbReference>
<dbReference type="Gene3D" id="3.40.630.30">
    <property type="match status" value="1"/>
</dbReference>
<keyword evidence="5" id="KW-1185">Reference proteome</keyword>
<dbReference type="AlphaFoldDB" id="M7NJ57"/>
<dbReference type="SUPFAM" id="SSF55729">
    <property type="entry name" value="Acyl-CoA N-acyltransferases (Nat)"/>
    <property type="match status" value="1"/>
</dbReference>
<feature type="domain" description="N-acetyltransferase" evidence="3">
    <location>
        <begin position="1"/>
        <end position="156"/>
    </location>
</feature>
<organism evidence="4 5">
    <name type="scientific">Bhargavaea cecembensis DSE10</name>
    <dbReference type="NCBI Taxonomy" id="1235279"/>
    <lineage>
        <taxon>Bacteria</taxon>
        <taxon>Bacillati</taxon>
        <taxon>Bacillota</taxon>
        <taxon>Bacilli</taxon>
        <taxon>Bacillales</taxon>
        <taxon>Caryophanaceae</taxon>
        <taxon>Bhargavaea</taxon>
    </lineage>
</organism>
<keyword evidence="1 4" id="KW-0808">Transferase</keyword>
<protein>
    <submittedName>
        <fullName evidence="4">Putative phosphinothricin acetyltransferase YwnH</fullName>
        <ecNumber evidence="4">2.3.1.183</ecNumber>
    </submittedName>
</protein>
<evidence type="ECO:0000259" key="3">
    <source>
        <dbReference type="PROSITE" id="PS51186"/>
    </source>
</evidence>
<dbReference type="PANTHER" id="PTHR43072">
    <property type="entry name" value="N-ACETYLTRANSFERASE"/>
    <property type="match status" value="1"/>
</dbReference>
<dbReference type="EC" id="2.3.1.183" evidence="4"/>
<reference evidence="4 5" key="1">
    <citation type="journal article" date="2013" name="Genome Announc.">
        <title>Draft Genome Sequence of Bhargavaea cecembensis Strain DSE10T, Isolated from a Deep-Sea Sediment Sample Collected at a Depth of 5,904 m from the Chagos-Laccadive Ridge System in the Indian Ocean.</title>
        <authorList>
            <person name="Shivaji S."/>
            <person name="Ara S."/>
            <person name="Begum Z."/>
            <person name="Ruth M."/>
            <person name="Singh A."/>
            <person name="Kumar Pinnaka A."/>
        </authorList>
    </citation>
    <scope>NUCLEOTIDE SEQUENCE [LARGE SCALE GENOMIC DNA]</scope>
    <source>
        <strain evidence="4 5">DSE10</strain>
    </source>
</reference>
<dbReference type="GO" id="GO:0102971">
    <property type="term" value="F:phosphinothricin N-acetyltransferase activity"/>
    <property type="evidence" value="ECO:0007669"/>
    <property type="project" value="UniProtKB-EC"/>
</dbReference>
<dbReference type="OrthoDB" id="9798006at2"/>
<dbReference type="eggNOG" id="COG1247">
    <property type="taxonomic scope" value="Bacteria"/>
</dbReference>
<comment type="caution">
    <text evidence="4">The sequence shown here is derived from an EMBL/GenBank/DDBJ whole genome shotgun (WGS) entry which is preliminary data.</text>
</comment>
<dbReference type="CDD" id="cd04301">
    <property type="entry name" value="NAT_SF"/>
    <property type="match status" value="1"/>
</dbReference>
<dbReference type="PANTHER" id="PTHR43072:SF23">
    <property type="entry name" value="UPF0039 PROTEIN C11D3.02C"/>
    <property type="match status" value="1"/>
</dbReference>
<name>M7NJ57_9BACL</name>
<evidence type="ECO:0000256" key="1">
    <source>
        <dbReference type="ARBA" id="ARBA00022679"/>
    </source>
</evidence>
<dbReference type="EMBL" id="AOFT01000003">
    <property type="protein sequence ID" value="EMR07186.1"/>
    <property type="molecule type" value="Genomic_DNA"/>
</dbReference>
<dbReference type="InterPro" id="IPR016181">
    <property type="entry name" value="Acyl_CoA_acyltransferase"/>
</dbReference>
<evidence type="ECO:0000313" key="4">
    <source>
        <dbReference type="EMBL" id="EMR07186.1"/>
    </source>
</evidence>
<evidence type="ECO:0000313" key="5">
    <source>
        <dbReference type="Proteomes" id="UP000011919"/>
    </source>
</evidence>
<keyword evidence="2 4" id="KW-0012">Acyltransferase</keyword>
<dbReference type="RefSeq" id="WP_008297647.1">
    <property type="nucleotide sequence ID" value="NZ_AOFT01000003.1"/>
</dbReference>
<dbReference type="Proteomes" id="UP000011919">
    <property type="component" value="Unassembled WGS sequence"/>
</dbReference>
<dbReference type="PROSITE" id="PS51186">
    <property type="entry name" value="GNAT"/>
    <property type="match status" value="1"/>
</dbReference>
<evidence type="ECO:0000256" key="2">
    <source>
        <dbReference type="ARBA" id="ARBA00023315"/>
    </source>
</evidence>
<gene>
    <name evidence="4" type="primary">ywnH</name>
    <name evidence="4" type="ORF">C772_00831</name>
</gene>
<dbReference type="Pfam" id="PF00583">
    <property type="entry name" value="Acetyltransf_1"/>
    <property type="match status" value="1"/>
</dbReference>
<sequence>MIRKMTFEDLDEVLAIYQEGMDTGIATFETRVPSNEGWDRKFHPELRFVYEDGGILGWASLTSFSMRDVYRGVGEVSVYVKREAGGSGIGTRLLRHLEEEAHRAGYWTLQAAIFEENVASIRLHGKCGFRIVGVREKIAMRDGVWHNNVLMEKRIVE</sequence>